<dbReference type="InterPro" id="IPR002042">
    <property type="entry name" value="Uricase"/>
</dbReference>
<reference evidence="8" key="1">
    <citation type="journal article" date="2019" name="Int. J. Syst. Evol. Microbiol.">
        <title>The Global Catalogue of Microorganisms (GCM) 10K type strain sequencing project: providing services to taxonomists for standard genome sequencing and annotation.</title>
        <authorList>
            <consortium name="The Broad Institute Genomics Platform"/>
            <consortium name="The Broad Institute Genome Sequencing Center for Infectious Disease"/>
            <person name="Wu L."/>
            <person name="Ma J."/>
        </authorList>
    </citation>
    <scope>NUCLEOTIDE SEQUENCE [LARGE SCALE GENOMIC DNA]</scope>
    <source>
        <strain evidence="8">JCM 16117</strain>
    </source>
</reference>
<name>A0ABN3E5U4_9MICO</name>
<dbReference type="NCBIfam" id="TIGR03383">
    <property type="entry name" value="urate_oxi"/>
    <property type="match status" value="1"/>
</dbReference>
<dbReference type="RefSeq" id="WP_259481578.1">
    <property type="nucleotide sequence ID" value="NZ_BAAAQY010000015.1"/>
</dbReference>
<gene>
    <name evidence="7" type="primary">pucL</name>
    <name evidence="7" type="ORF">GCM10009851_38390</name>
</gene>
<dbReference type="PANTHER" id="PTHR42874">
    <property type="entry name" value="URICASE"/>
    <property type="match status" value="1"/>
</dbReference>
<keyword evidence="3 5" id="KW-0659">Purine metabolism</keyword>
<sequence>MSIVLGPHQYGKAENRIVRVYRDSPRHEIHDVNVSTALRGAFDPAHLVGDQGAVLPTDTQKQTAYSYAKEKGLTSIEKYGLELGTHFVDDVEPVSGARIEIEEYAWERAVVDGAEHDFAFVRKGQEVRTAAITVEGKGDEQKTWVVGGLKDLVILKTTGSEFHGFLKDEYTVLQPTSDRIMATSLVAKWRFITPTEGGATGAAAWEGFDWEGTYAGIKQTMIEVFATLHSLALQQTLYEMGKAVLERFPAIGEVRLSAPNKHHFLYDLSPFGVANDNEVFNADDRPYGLIQASVLRSDAPDAGPAWDIAGGFA</sequence>
<protein>
    <recommendedName>
        <fullName evidence="5 6">Uricase</fullName>
        <ecNumber evidence="5 6">1.7.3.3</ecNumber>
    </recommendedName>
    <alternativeName>
        <fullName evidence="5">Urate oxidase</fullName>
    </alternativeName>
</protein>
<evidence type="ECO:0000256" key="6">
    <source>
        <dbReference type="RuleBase" id="RU004455"/>
    </source>
</evidence>
<dbReference type="PIRSF" id="PIRSF000241">
    <property type="entry name" value="Urate_oxidase"/>
    <property type="match status" value="1"/>
</dbReference>
<dbReference type="SUPFAM" id="SSF55620">
    <property type="entry name" value="Tetrahydrobiopterin biosynthesis enzymes-like"/>
    <property type="match status" value="2"/>
</dbReference>
<evidence type="ECO:0000256" key="4">
    <source>
        <dbReference type="ARBA" id="ARBA00023002"/>
    </source>
</evidence>
<keyword evidence="4 5" id="KW-0560">Oxidoreductase</keyword>
<evidence type="ECO:0000313" key="7">
    <source>
        <dbReference type="EMBL" id="GAA2249212.1"/>
    </source>
</evidence>
<comment type="similarity">
    <text evidence="2 5 6">Belongs to the uricase family.</text>
</comment>
<evidence type="ECO:0000256" key="2">
    <source>
        <dbReference type="ARBA" id="ARBA00009760"/>
    </source>
</evidence>
<evidence type="ECO:0000256" key="5">
    <source>
        <dbReference type="PIRNR" id="PIRNR000241"/>
    </source>
</evidence>
<proteinExistence type="inferred from homology"/>
<dbReference type="PANTHER" id="PTHR42874:SF1">
    <property type="entry name" value="URICASE"/>
    <property type="match status" value="1"/>
</dbReference>
<comment type="function">
    <text evidence="5 6">Catalyzes the oxidation of uric acid to 5-hydroxyisourate, which is further processed to form (S)-allantoin.</text>
</comment>
<comment type="caution">
    <text evidence="7">The sequence shown here is derived from an EMBL/GenBank/DDBJ whole genome shotgun (WGS) entry which is preliminary data.</text>
</comment>
<dbReference type="Gene3D" id="3.10.270.10">
    <property type="entry name" value="Urate Oxidase"/>
    <property type="match status" value="1"/>
</dbReference>
<comment type="catalytic activity">
    <reaction evidence="5 6">
        <text>urate + O2 + H2O = 5-hydroxyisourate + H2O2</text>
        <dbReference type="Rhea" id="RHEA:21368"/>
        <dbReference type="ChEBI" id="CHEBI:15377"/>
        <dbReference type="ChEBI" id="CHEBI:15379"/>
        <dbReference type="ChEBI" id="CHEBI:16240"/>
        <dbReference type="ChEBI" id="CHEBI:17775"/>
        <dbReference type="ChEBI" id="CHEBI:18072"/>
        <dbReference type="EC" id="1.7.3.3"/>
    </reaction>
</comment>
<evidence type="ECO:0000256" key="1">
    <source>
        <dbReference type="ARBA" id="ARBA00004831"/>
    </source>
</evidence>
<dbReference type="EMBL" id="BAAAQY010000015">
    <property type="protein sequence ID" value="GAA2249212.1"/>
    <property type="molecule type" value="Genomic_DNA"/>
</dbReference>
<dbReference type="Pfam" id="PF01014">
    <property type="entry name" value="Uricase"/>
    <property type="match status" value="2"/>
</dbReference>
<dbReference type="PRINTS" id="PR00093">
    <property type="entry name" value="URICASE"/>
</dbReference>
<dbReference type="Proteomes" id="UP001500929">
    <property type="component" value="Unassembled WGS sequence"/>
</dbReference>
<accession>A0ABN3E5U4</accession>
<dbReference type="EC" id="1.7.3.3" evidence="5 6"/>
<organism evidence="7 8">
    <name type="scientific">Herbiconiux moechotypicola</name>
    <dbReference type="NCBI Taxonomy" id="637393"/>
    <lineage>
        <taxon>Bacteria</taxon>
        <taxon>Bacillati</taxon>
        <taxon>Actinomycetota</taxon>
        <taxon>Actinomycetes</taxon>
        <taxon>Micrococcales</taxon>
        <taxon>Microbacteriaceae</taxon>
        <taxon>Herbiconiux</taxon>
    </lineage>
</organism>
<evidence type="ECO:0000313" key="8">
    <source>
        <dbReference type="Proteomes" id="UP001500929"/>
    </source>
</evidence>
<comment type="pathway">
    <text evidence="1 5">Purine metabolism; urate degradation; (S)-allantoin from urate: step 1/3.</text>
</comment>
<keyword evidence="8" id="KW-1185">Reference proteome</keyword>
<evidence type="ECO:0000256" key="3">
    <source>
        <dbReference type="ARBA" id="ARBA00022631"/>
    </source>
</evidence>